<proteinExistence type="predicted"/>
<sequence>MSNRLSKLLNSFECHISLPWNPNISAEERAIFVVYHKEDELKLRARMPEFEYTATSSGHSWYLLDVTHSFAEWMAGQDYKEAYFEDPEYLESNYGYFAEELAEKLKTEFRDRQDQNSVVALMGCGALFGFASVSALVKEIAREVKGRLVVFFPGEYDENTYRLLDAKDGWGYQATAITVAQ</sequence>
<organism evidence="1 2">
    <name type="scientific">Thiothrix lacustris</name>
    <dbReference type="NCBI Taxonomy" id="525917"/>
    <lineage>
        <taxon>Bacteria</taxon>
        <taxon>Pseudomonadati</taxon>
        <taxon>Pseudomonadota</taxon>
        <taxon>Gammaproteobacteria</taxon>
        <taxon>Thiotrichales</taxon>
        <taxon>Thiotrichaceae</taxon>
        <taxon>Thiothrix</taxon>
    </lineage>
</organism>
<reference evidence="1 2" key="1">
    <citation type="submission" date="2023-08" db="EMBL/GenBank/DDBJ databases">
        <title>New molecular markers tilS and rpoB for phylogenetic and monitoring studies of the genus Thiothrix biodiversity.</title>
        <authorList>
            <person name="Ravin N.V."/>
            <person name="Smolyakov D."/>
            <person name="Markov N.D."/>
            <person name="Beletsky A.V."/>
            <person name="Mardanov A.V."/>
            <person name="Rudenko T.S."/>
            <person name="Grabovich M.Y."/>
        </authorList>
    </citation>
    <scope>NUCLEOTIDE SEQUENCE [LARGE SCALE GENOMIC DNA]</scope>
    <source>
        <strain evidence="1 2">MK1</strain>
    </source>
</reference>
<dbReference type="InterPro" id="IPR014858">
    <property type="entry name" value="BrxB"/>
</dbReference>
<protein>
    <submittedName>
        <fullName evidence="1">DUF1788 domain-containing protein</fullName>
    </submittedName>
</protein>
<dbReference type="Pfam" id="PF08747">
    <property type="entry name" value="BrxB"/>
    <property type="match status" value="1"/>
</dbReference>
<name>A0ABY9MQT7_9GAMM</name>
<gene>
    <name evidence="1" type="ORF">RCF98_01355</name>
</gene>
<dbReference type="EMBL" id="CP133218">
    <property type="protein sequence ID" value="WML91013.1"/>
    <property type="molecule type" value="Genomic_DNA"/>
</dbReference>
<dbReference type="Proteomes" id="UP001236657">
    <property type="component" value="Chromosome"/>
</dbReference>
<evidence type="ECO:0000313" key="1">
    <source>
        <dbReference type="EMBL" id="WML91013.1"/>
    </source>
</evidence>
<evidence type="ECO:0000313" key="2">
    <source>
        <dbReference type="Proteomes" id="UP001236657"/>
    </source>
</evidence>
<dbReference type="RefSeq" id="WP_308895655.1">
    <property type="nucleotide sequence ID" value="NZ_CP133218.1"/>
</dbReference>
<accession>A0ABY9MQT7</accession>
<keyword evidence="2" id="KW-1185">Reference proteome</keyword>